<dbReference type="RefSeq" id="WP_182776816.1">
    <property type="nucleotide sequence ID" value="NZ_BAAAHW010000031.1"/>
</dbReference>
<protein>
    <submittedName>
        <fullName evidence="2">Putative enzyme related to lactoylglutathione lyase</fullName>
    </submittedName>
</protein>
<organism evidence="2 3">
    <name type="scientific">Streptomyces murinus</name>
    <dbReference type="NCBI Taxonomy" id="33900"/>
    <lineage>
        <taxon>Bacteria</taxon>
        <taxon>Bacillati</taxon>
        <taxon>Actinomycetota</taxon>
        <taxon>Actinomycetes</taxon>
        <taxon>Kitasatosporales</taxon>
        <taxon>Streptomycetaceae</taxon>
        <taxon>Streptomyces</taxon>
    </lineage>
</organism>
<comment type="caution">
    <text evidence="2">The sequence shown here is derived from an EMBL/GenBank/DDBJ whole genome shotgun (WGS) entry which is preliminary data.</text>
</comment>
<reference evidence="2 3" key="1">
    <citation type="submission" date="2020-08" db="EMBL/GenBank/DDBJ databases">
        <title>Sequencing the genomes of 1000 actinobacteria strains.</title>
        <authorList>
            <person name="Klenk H.-P."/>
        </authorList>
    </citation>
    <scope>NUCLEOTIDE SEQUENCE [LARGE SCALE GENOMIC DNA]</scope>
    <source>
        <strain evidence="2 3">DSM 41827</strain>
    </source>
</reference>
<name>A0A7W3RNH7_STRMR</name>
<sequence length="128" mass="13891">MNVTSTAVSLTVDDVPAGAAFLARHLGFREAMAADGFASLVREDTPDVILLRRGTEVLPEGVRDQPAAGVIIAFTVDDLDAEYERLKNEGAPITMPLREEPWGERLFQITDPNGVVIQLVAWATSERA</sequence>
<evidence type="ECO:0000313" key="2">
    <source>
        <dbReference type="EMBL" id="MBA9056265.1"/>
    </source>
</evidence>
<dbReference type="SUPFAM" id="SSF54593">
    <property type="entry name" value="Glyoxalase/Bleomycin resistance protein/Dihydroxybiphenyl dioxygenase"/>
    <property type="match status" value="1"/>
</dbReference>
<dbReference type="GeneID" id="93976733"/>
<dbReference type="AlphaFoldDB" id="A0A7W3RNH7"/>
<dbReference type="Pfam" id="PF00903">
    <property type="entry name" value="Glyoxalase"/>
    <property type="match status" value="1"/>
</dbReference>
<dbReference type="InterPro" id="IPR037523">
    <property type="entry name" value="VOC_core"/>
</dbReference>
<evidence type="ECO:0000259" key="1">
    <source>
        <dbReference type="PROSITE" id="PS51819"/>
    </source>
</evidence>
<dbReference type="GO" id="GO:0016829">
    <property type="term" value="F:lyase activity"/>
    <property type="evidence" value="ECO:0007669"/>
    <property type="project" value="UniProtKB-KW"/>
</dbReference>
<proteinExistence type="predicted"/>
<evidence type="ECO:0000313" key="3">
    <source>
        <dbReference type="Proteomes" id="UP000577386"/>
    </source>
</evidence>
<dbReference type="Gene3D" id="3.10.180.10">
    <property type="entry name" value="2,3-Dihydroxybiphenyl 1,2-Dioxygenase, domain 1"/>
    <property type="match status" value="1"/>
</dbReference>
<accession>A0A7W3RNH7</accession>
<keyword evidence="2" id="KW-0456">Lyase</keyword>
<dbReference type="PROSITE" id="PS51819">
    <property type="entry name" value="VOC"/>
    <property type="match status" value="1"/>
</dbReference>
<dbReference type="EMBL" id="JACJIJ010000002">
    <property type="protein sequence ID" value="MBA9056265.1"/>
    <property type="molecule type" value="Genomic_DNA"/>
</dbReference>
<feature type="domain" description="VOC" evidence="1">
    <location>
        <begin position="4"/>
        <end position="122"/>
    </location>
</feature>
<dbReference type="InterPro" id="IPR029068">
    <property type="entry name" value="Glyas_Bleomycin-R_OHBP_Dase"/>
</dbReference>
<dbReference type="InterPro" id="IPR004360">
    <property type="entry name" value="Glyas_Fos-R_dOase_dom"/>
</dbReference>
<keyword evidence="3" id="KW-1185">Reference proteome</keyword>
<dbReference type="Proteomes" id="UP000577386">
    <property type="component" value="Unassembled WGS sequence"/>
</dbReference>
<gene>
    <name evidence="2" type="ORF">HDA42_005443</name>
</gene>